<feature type="signal peptide" evidence="1">
    <location>
        <begin position="1"/>
        <end position="19"/>
    </location>
</feature>
<keyword evidence="2" id="KW-1185">Reference proteome</keyword>
<dbReference type="Proteomes" id="UP000887575">
    <property type="component" value="Unassembled WGS sequence"/>
</dbReference>
<evidence type="ECO:0000313" key="3">
    <source>
        <dbReference type="WBParaSite" id="MBELARI_LOCUS972"/>
    </source>
</evidence>
<proteinExistence type="predicted"/>
<evidence type="ECO:0000313" key="2">
    <source>
        <dbReference type="Proteomes" id="UP000887575"/>
    </source>
</evidence>
<accession>A0AAF3FSQ7</accession>
<evidence type="ECO:0000256" key="1">
    <source>
        <dbReference type="SAM" id="SignalP"/>
    </source>
</evidence>
<organism evidence="2 3">
    <name type="scientific">Mesorhabditis belari</name>
    <dbReference type="NCBI Taxonomy" id="2138241"/>
    <lineage>
        <taxon>Eukaryota</taxon>
        <taxon>Metazoa</taxon>
        <taxon>Ecdysozoa</taxon>
        <taxon>Nematoda</taxon>
        <taxon>Chromadorea</taxon>
        <taxon>Rhabditida</taxon>
        <taxon>Rhabditina</taxon>
        <taxon>Rhabditomorpha</taxon>
        <taxon>Rhabditoidea</taxon>
        <taxon>Rhabditidae</taxon>
        <taxon>Mesorhabditinae</taxon>
        <taxon>Mesorhabditis</taxon>
    </lineage>
</organism>
<reference evidence="3" key="1">
    <citation type="submission" date="2024-02" db="UniProtKB">
        <authorList>
            <consortium name="WormBaseParasite"/>
        </authorList>
    </citation>
    <scope>IDENTIFICATION</scope>
</reference>
<protein>
    <submittedName>
        <fullName evidence="3">Uncharacterized protein</fullName>
    </submittedName>
</protein>
<name>A0AAF3FSQ7_9BILA</name>
<feature type="chain" id="PRO_5042024875" evidence="1">
    <location>
        <begin position="20"/>
        <end position="66"/>
    </location>
</feature>
<dbReference type="AlphaFoldDB" id="A0AAF3FSQ7"/>
<dbReference type="WBParaSite" id="MBELARI_LOCUS972">
    <property type="protein sequence ID" value="MBELARI_LOCUS972"/>
    <property type="gene ID" value="MBELARI_LOCUS972"/>
</dbReference>
<keyword evidence="1" id="KW-0732">Signal</keyword>
<sequence length="66" mass="7677">MKYFLYFLFALFVVPCSIASTIGNQYECETEKDCKDAGLQHCVRPDPTQKGHCTVIERRLKEFPIF</sequence>